<dbReference type="PRINTS" id="PR00702">
    <property type="entry name" value="ACRIFLAVINRP"/>
</dbReference>
<feature type="transmembrane region" description="Helical" evidence="2">
    <location>
        <begin position="70"/>
        <end position="94"/>
    </location>
</feature>
<dbReference type="AlphaFoldDB" id="A0AAN4ZMK8"/>
<dbReference type="GO" id="GO:0030659">
    <property type="term" value="C:cytoplasmic vesicle membrane"/>
    <property type="evidence" value="ECO:0007669"/>
    <property type="project" value="TreeGrafter"/>
</dbReference>
<dbReference type="GO" id="GO:0022857">
    <property type="term" value="F:transmembrane transporter activity"/>
    <property type="evidence" value="ECO:0007669"/>
    <property type="project" value="InterPro"/>
</dbReference>
<dbReference type="InterPro" id="IPR001036">
    <property type="entry name" value="Acrflvin-R"/>
</dbReference>
<organism evidence="3 4">
    <name type="scientific">Pristionchus mayeri</name>
    <dbReference type="NCBI Taxonomy" id="1317129"/>
    <lineage>
        <taxon>Eukaryota</taxon>
        <taxon>Metazoa</taxon>
        <taxon>Ecdysozoa</taxon>
        <taxon>Nematoda</taxon>
        <taxon>Chromadorea</taxon>
        <taxon>Rhabditida</taxon>
        <taxon>Rhabditina</taxon>
        <taxon>Diplogasteromorpha</taxon>
        <taxon>Diplogasteroidea</taxon>
        <taxon>Neodiplogasteridae</taxon>
        <taxon>Pristionchus</taxon>
    </lineage>
</organism>
<keyword evidence="4" id="KW-1185">Reference proteome</keyword>
<feature type="transmembrane region" description="Helical" evidence="2">
    <location>
        <begin position="6"/>
        <end position="22"/>
    </location>
</feature>
<proteinExistence type="predicted"/>
<keyword evidence="2" id="KW-0812">Transmembrane</keyword>
<dbReference type="GO" id="GO:0005886">
    <property type="term" value="C:plasma membrane"/>
    <property type="evidence" value="ECO:0007669"/>
    <property type="project" value="TreeGrafter"/>
</dbReference>
<evidence type="ECO:0000313" key="4">
    <source>
        <dbReference type="Proteomes" id="UP001328107"/>
    </source>
</evidence>
<feature type="transmembrane region" description="Helical" evidence="2">
    <location>
        <begin position="265"/>
        <end position="284"/>
    </location>
</feature>
<feature type="region of interest" description="Disordered" evidence="1">
    <location>
        <begin position="425"/>
        <end position="462"/>
    </location>
</feature>
<feature type="compositionally biased region" description="Pro residues" evidence="1">
    <location>
        <begin position="439"/>
        <end position="449"/>
    </location>
</feature>
<feature type="transmembrane region" description="Helical" evidence="2">
    <location>
        <begin position="291"/>
        <end position="311"/>
    </location>
</feature>
<dbReference type="Proteomes" id="UP001328107">
    <property type="component" value="Unassembled WGS sequence"/>
</dbReference>
<dbReference type="GO" id="GO:0006897">
    <property type="term" value="P:endocytosis"/>
    <property type="evidence" value="ECO:0007669"/>
    <property type="project" value="TreeGrafter"/>
</dbReference>
<reference evidence="4" key="1">
    <citation type="submission" date="2022-10" db="EMBL/GenBank/DDBJ databases">
        <title>Genome assembly of Pristionchus species.</title>
        <authorList>
            <person name="Yoshida K."/>
            <person name="Sommer R.J."/>
        </authorList>
    </citation>
    <scope>NUCLEOTIDE SEQUENCE [LARGE SCALE GENOMIC DNA]</scope>
    <source>
        <strain evidence="4">RS5460</strain>
    </source>
</reference>
<feature type="transmembrane region" description="Helical" evidence="2">
    <location>
        <begin position="387"/>
        <end position="409"/>
    </location>
</feature>
<comment type="caution">
    <text evidence="3">The sequence shown here is derived from an EMBL/GenBank/DDBJ whole genome shotgun (WGS) entry which is preliminary data.</text>
</comment>
<feature type="compositionally biased region" description="Low complexity" evidence="1">
    <location>
        <begin position="450"/>
        <end position="462"/>
    </location>
</feature>
<evidence type="ECO:0000256" key="2">
    <source>
        <dbReference type="SAM" id="Phobius"/>
    </source>
</evidence>
<dbReference type="InterPro" id="IPR051697">
    <property type="entry name" value="Patched_domain-protein"/>
</dbReference>
<sequence length="480" mass="53866">MAILFMFLYQITFFNALMVFCCRREIASRHWLFCHKVTRKVEEKKKVPMGDSPEWTARLSSLIQFWPTRLLIFIVYLIYIVVSVNLCLALPLGLDLKLLAPDNSYVSDELMVQERLYNDFGTFCFGVIKTRGVNFGEPLERRRLTQVYDKLATGSDLVSAGEFWLRDFETEHEGKSFSYDVFLAHLFRFLSDPLHEKYKNDVRFSLTGHIEAIKLILRVRQVSPANDEPRAKFLRSTMKRSLLDGFIYDTSFLLVDQQMTTVENVVSNVVSAVVTMLVICVLMVPRLVSSLCVALAIFSINIGVVGALSAVKTRLDIISMITIVMSVGFSVDYVVHTTFHYVTQRSERLERCLRVMVEPILQSALSTAVGVALLGFVPSYIVRTFVFTVLFVVVIGVLHGLVFLPALLITASHHRTRLGVYDPTEVEYSTPPREEDSLPPSPPAAPPKTPIDAAAAATAPAATPAYRPVVKPRTTLAGTI</sequence>
<keyword evidence="2" id="KW-0472">Membrane</keyword>
<protein>
    <submittedName>
        <fullName evidence="3">Uncharacterized protein</fullName>
    </submittedName>
</protein>
<evidence type="ECO:0000313" key="3">
    <source>
        <dbReference type="EMBL" id="GMR41022.1"/>
    </source>
</evidence>
<dbReference type="PANTHER" id="PTHR10796">
    <property type="entry name" value="PATCHED-RELATED"/>
    <property type="match status" value="1"/>
</dbReference>
<evidence type="ECO:0000256" key="1">
    <source>
        <dbReference type="SAM" id="MobiDB-lite"/>
    </source>
</evidence>
<feature type="transmembrane region" description="Helical" evidence="2">
    <location>
        <begin position="317"/>
        <end position="339"/>
    </location>
</feature>
<dbReference type="SUPFAM" id="SSF82866">
    <property type="entry name" value="Multidrug efflux transporter AcrB transmembrane domain"/>
    <property type="match status" value="1"/>
</dbReference>
<dbReference type="EMBL" id="BTRK01000003">
    <property type="protein sequence ID" value="GMR41022.1"/>
    <property type="molecule type" value="Genomic_DNA"/>
</dbReference>
<gene>
    <name evidence="3" type="ORF">PMAYCL1PPCAC_11216</name>
</gene>
<feature type="transmembrane region" description="Helical" evidence="2">
    <location>
        <begin position="360"/>
        <end position="381"/>
    </location>
</feature>
<dbReference type="Gene3D" id="1.20.1640.10">
    <property type="entry name" value="Multidrug efflux transporter AcrB transmembrane domain"/>
    <property type="match status" value="1"/>
</dbReference>
<dbReference type="PANTHER" id="PTHR10796:SF96">
    <property type="entry name" value="PATCHED-RELATED PROTEIN 9"/>
    <property type="match status" value="1"/>
</dbReference>
<accession>A0AAN4ZMK8</accession>
<feature type="non-terminal residue" evidence="3">
    <location>
        <position position="480"/>
    </location>
</feature>
<keyword evidence="2" id="KW-1133">Transmembrane helix</keyword>
<name>A0AAN4ZMK8_9BILA</name>
<dbReference type="GO" id="GO:0018996">
    <property type="term" value="P:molting cycle, collagen and cuticulin-based cuticle"/>
    <property type="evidence" value="ECO:0007669"/>
    <property type="project" value="TreeGrafter"/>
</dbReference>